<dbReference type="InterPro" id="IPR010730">
    <property type="entry name" value="HET"/>
</dbReference>
<organism evidence="2 3">
    <name type="scientific">Thermothielavioides terrestris</name>
    <dbReference type="NCBI Taxonomy" id="2587410"/>
    <lineage>
        <taxon>Eukaryota</taxon>
        <taxon>Fungi</taxon>
        <taxon>Dikarya</taxon>
        <taxon>Ascomycota</taxon>
        <taxon>Pezizomycotina</taxon>
        <taxon>Sordariomycetes</taxon>
        <taxon>Sordariomycetidae</taxon>
        <taxon>Sordariales</taxon>
        <taxon>Chaetomiaceae</taxon>
        <taxon>Thermothielavioides</taxon>
    </lineage>
</organism>
<dbReference type="EMBL" id="OUUZ01000001">
    <property type="protein sequence ID" value="SPQ19835.1"/>
    <property type="molecule type" value="Genomic_DNA"/>
</dbReference>
<dbReference type="Pfam" id="PF06985">
    <property type="entry name" value="HET"/>
    <property type="match status" value="1"/>
</dbReference>
<sequence>MLAQVIAQQDGSGFEEGEVVWKRLDQKLWFMRSGCEDVSYEVFVTPDLGQTPDAVVKLAETSQWEDSRRHAEYACLSHCWGDSRPDCITTRENYEKNKRGIELSRFSKTFRHAVALCRELGFRYLWIDSCYIIQDDEADWRSQSAEMCNIFKNATITVAAAASRSGDEGCFRRLDDRYRHKELQLPARWRQRMGIDQDVRIWTRRTLPHLLAELPLLRRAWVYQERLLSPQVVHFSENELI</sequence>
<feature type="domain" description="Heterokaryon incompatibility" evidence="1">
    <location>
        <begin position="73"/>
        <end position="225"/>
    </location>
</feature>
<dbReference type="Proteomes" id="UP000289323">
    <property type="component" value="Unassembled WGS sequence"/>
</dbReference>
<reference evidence="2 3" key="1">
    <citation type="submission" date="2018-04" db="EMBL/GenBank/DDBJ databases">
        <authorList>
            <person name="Huttner S."/>
            <person name="Dainat J."/>
        </authorList>
    </citation>
    <scope>NUCLEOTIDE SEQUENCE [LARGE SCALE GENOMIC DNA]</scope>
</reference>
<accession>A0A3S4EV71</accession>
<evidence type="ECO:0000313" key="2">
    <source>
        <dbReference type="EMBL" id="SPQ19835.1"/>
    </source>
</evidence>
<protein>
    <submittedName>
        <fullName evidence="2">D2dee226-3554-42eb-a573-d3020e8c3d4b</fullName>
    </submittedName>
</protein>
<dbReference type="PANTHER" id="PTHR33112:SF16">
    <property type="entry name" value="HETEROKARYON INCOMPATIBILITY DOMAIN-CONTAINING PROTEIN"/>
    <property type="match status" value="1"/>
</dbReference>
<evidence type="ECO:0000313" key="3">
    <source>
        <dbReference type="Proteomes" id="UP000289323"/>
    </source>
</evidence>
<evidence type="ECO:0000259" key="1">
    <source>
        <dbReference type="Pfam" id="PF06985"/>
    </source>
</evidence>
<dbReference type="PANTHER" id="PTHR33112">
    <property type="entry name" value="DOMAIN PROTEIN, PUTATIVE-RELATED"/>
    <property type="match status" value="1"/>
</dbReference>
<dbReference type="AlphaFoldDB" id="A0A3S4EV71"/>
<name>A0A3S4EV71_9PEZI</name>
<gene>
    <name evidence="2" type="ORF">TT172_LOCUS2254</name>
</gene>
<proteinExistence type="predicted"/>